<organism evidence="2 3">
    <name type="scientific">Candidatus Obscuribacter phosphatis</name>
    <dbReference type="NCBI Taxonomy" id="1906157"/>
    <lineage>
        <taxon>Bacteria</taxon>
        <taxon>Bacillati</taxon>
        <taxon>Candidatus Melainabacteria</taxon>
        <taxon>Candidatus Obscuribacterales</taxon>
        <taxon>Candidatus Obscuribacteraceae</taxon>
        <taxon>Candidatus Obscuribacter</taxon>
    </lineage>
</organism>
<dbReference type="Proteomes" id="UP000664277">
    <property type="component" value="Unassembled WGS sequence"/>
</dbReference>
<proteinExistence type="predicted"/>
<gene>
    <name evidence="2" type="ORF">J0M35_08690</name>
</gene>
<evidence type="ECO:0000313" key="3">
    <source>
        <dbReference type="Proteomes" id="UP000664277"/>
    </source>
</evidence>
<dbReference type="AlphaFoldDB" id="A0A8J7PHL8"/>
<accession>A0A8J7PHL8</accession>
<evidence type="ECO:0000256" key="1">
    <source>
        <dbReference type="SAM" id="MobiDB-lite"/>
    </source>
</evidence>
<feature type="compositionally biased region" description="Polar residues" evidence="1">
    <location>
        <begin position="360"/>
        <end position="378"/>
    </location>
</feature>
<comment type="caution">
    <text evidence="2">The sequence shown here is derived from an EMBL/GenBank/DDBJ whole genome shotgun (WGS) entry which is preliminary data.</text>
</comment>
<evidence type="ECO:0000313" key="2">
    <source>
        <dbReference type="EMBL" id="MBN8660423.1"/>
    </source>
</evidence>
<feature type="region of interest" description="Disordered" evidence="1">
    <location>
        <begin position="337"/>
        <end position="378"/>
    </location>
</feature>
<sequence>MLTFNPISRESDQTTYDSLSQSISALVQTDKNDFALRLFQVTEESEYQSFIVFDKLVKLAPIIDALGSYLRYQGLHNINILSPGDHYILPLQSGFRWMNEKVKPVVARREMSLDVALDFFCSEVMKGHVDDELFLEALLAANEALASSGAKQSARLFAISGGADLEEKQEIGESESEGEALDLISPQEVEPETTRAAGEVLGEDSGEESGVESVEDSPAIQSPAGVRTVGYLSRLFSLDPLDEINTLPAILDDDLDSGIIYEDRNSDSEPELIADNVVEVNFFRGDSSASARQAEIMELLQAPAVREFLDEQAVQQEELVAHELQAVEDEEILLQEEPLEDESIEQESIEEESSQVVSAETLSEQEVASNQEPSSEVESASALPLILDQEEAVVCPGKFEEAQAEAEDIFTELASAESLDAFEETLDDQFRVVGLDSGDDEPGAALYEQLHFPFAQGLVEPQVYKEKVDRKSAG</sequence>
<feature type="compositionally biased region" description="Acidic residues" evidence="1">
    <location>
        <begin position="337"/>
        <end position="353"/>
    </location>
</feature>
<name>A0A8J7PHL8_9BACT</name>
<feature type="region of interest" description="Disordered" evidence="1">
    <location>
        <begin position="167"/>
        <end position="220"/>
    </location>
</feature>
<reference evidence="2" key="1">
    <citation type="submission" date="2021-02" db="EMBL/GenBank/DDBJ databases">
        <title>Genome-Resolved Metagenomics of a Microbial Community Performing Photosynthetic Biological Nutrient Removal.</title>
        <authorList>
            <person name="Mcdaniel E.A."/>
        </authorList>
    </citation>
    <scope>NUCLEOTIDE SEQUENCE</scope>
    <source>
        <strain evidence="2">UWPOB_OBS1</strain>
    </source>
</reference>
<feature type="compositionally biased region" description="Acidic residues" evidence="1">
    <location>
        <begin position="201"/>
        <end position="215"/>
    </location>
</feature>
<dbReference type="EMBL" id="JAFLCK010000010">
    <property type="protein sequence ID" value="MBN8660423.1"/>
    <property type="molecule type" value="Genomic_DNA"/>
</dbReference>
<protein>
    <submittedName>
        <fullName evidence="2">Uncharacterized protein</fullName>
    </submittedName>
</protein>